<dbReference type="OrthoDB" id="10256906at2759"/>
<evidence type="ECO:0000259" key="2">
    <source>
        <dbReference type="Pfam" id="PF12584"/>
    </source>
</evidence>
<dbReference type="InterPro" id="IPR056917">
    <property type="entry name" value="Ig_TRAPPC10"/>
</dbReference>
<name>A0A2G8JXY7_STIJA</name>
<protein>
    <submittedName>
        <fullName evidence="4">Putative trafficking protein particle complex subunit 10</fullName>
    </submittedName>
</protein>
<dbReference type="Pfam" id="PF23604">
    <property type="entry name" value="Ig_TRAPPC10"/>
    <property type="match status" value="1"/>
</dbReference>
<evidence type="ECO:0000256" key="1">
    <source>
        <dbReference type="SAM" id="MobiDB-lite"/>
    </source>
</evidence>
<dbReference type="GO" id="GO:1990071">
    <property type="term" value="C:TRAPPII protein complex"/>
    <property type="evidence" value="ECO:0007669"/>
    <property type="project" value="InterPro"/>
</dbReference>
<comment type="caution">
    <text evidence="4">The sequence shown here is derived from an EMBL/GenBank/DDBJ whole genome shotgun (WGS) entry which is preliminary data.</text>
</comment>
<feature type="compositionally biased region" description="Polar residues" evidence="1">
    <location>
        <begin position="629"/>
        <end position="645"/>
    </location>
</feature>
<dbReference type="EMBL" id="MRZV01001109">
    <property type="protein sequence ID" value="PIK40555.1"/>
    <property type="molecule type" value="Genomic_DNA"/>
</dbReference>
<dbReference type="GO" id="GO:0034498">
    <property type="term" value="P:early endosome to Golgi transport"/>
    <property type="evidence" value="ECO:0007669"/>
    <property type="project" value="TreeGrafter"/>
</dbReference>
<dbReference type="Pfam" id="PF12584">
    <property type="entry name" value="TRAPPC10"/>
    <property type="match status" value="1"/>
</dbReference>
<sequence length="700" mass="77850">MGDSLLEEEKKSHYSEQVTKTAKEISANFLSGDDESEVWIPFQSSFGLKGITIVDKTMSCSRNDEVRLKVELFSRLPSPVTLKTISLCFQDETPNDPGSPASSHSLTGLSLSSLERQKSQDSLDFYVVQDSSWSNQREIVPDVQAEVRTAEGTKKQVALVTCRNLSAILRRQDSSTSWGKAKGHITRDACSESATLNNVTLDPGRRSLEFIFKSDENGQYRANQLVLELMDGVSYLLNLDTVRPMVIEVFSPEPQLTVDIPMVELYAGIPQEINLTITTGHQILTRGDSLPLKSSEGLFILPTEHKTYAVRTEGGRCHLQFLEDVDCNRDMVYPIMVLSTIGIHLEDGGDDETINHIGQELELEVPCPWHETVTRALHFHYPFTVTHRCRTIKTKKFIQISVTNISDAIIRLSSVDLEVEDVSSSDLEQIQQPAPQVRTVMVQPLKSRCKSYLGQILNQPLNSYLLVLSDRSKTHSFVWSLLDLSNSSCKSCLFEFSFTLRTCPSSSSGPPPEGRVQYVFGIADLKTKYIVSSCVTPADGKEICSTGALCNFTMNIESVDEPTADRRSLLYEIQTLGLWVMCGKNKGNVVVTADSKVTTVALEMLPLVSGFPSLPDVKFSEYPEDYQPETASTNPQEGSGDSNTEFDADQMKITKIGHRRTPSEMALLPLDSNQVYYKSRATQVHVFPEFNASTVEVSLS</sequence>
<feature type="region of interest" description="Disordered" evidence="1">
    <location>
        <begin position="625"/>
        <end position="645"/>
    </location>
</feature>
<dbReference type="InterPro" id="IPR045126">
    <property type="entry name" value="TRAPPC10/Trs130"/>
</dbReference>
<evidence type="ECO:0000313" key="5">
    <source>
        <dbReference type="Proteomes" id="UP000230750"/>
    </source>
</evidence>
<dbReference type="Proteomes" id="UP000230750">
    <property type="component" value="Unassembled WGS sequence"/>
</dbReference>
<keyword evidence="5" id="KW-1185">Reference proteome</keyword>
<feature type="domain" description="TRAPPC10 Ig-like" evidence="3">
    <location>
        <begin position="258"/>
        <end position="380"/>
    </location>
</feature>
<dbReference type="GO" id="GO:0005829">
    <property type="term" value="C:cytosol"/>
    <property type="evidence" value="ECO:0007669"/>
    <property type="project" value="GOC"/>
</dbReference>
<dbReference type="InterPro" id="IPR022233">
    <property type="entry name" value="TRAPPC10/Trs130_C"/>
</dbReference>
<dbReference type="PANTHER" id="PTHR13251:SF3">
    <property type="entry name" value="TRAFFICKING PROTEIN PARTICLE COMPLEX SUBUNIT 10"/>
    <property type="match status" value="1"/>
</dbReference>
<reference evidence="4 5" key="1">
    <citation type="journal article" date="2017" name="PLoS Biol.">
        <title>The sea cucumber genome provides insights into morphological evolution and visceral regeneration.</title>
        <authorList>
            <person name="Zhang X."/>
            <person name="Sun L."/>
            <person name="Yuan J."/>
            <person name="Sun Y."/>
            <person name="Gao Y."/>
            <person name="Zhang L."/>
            <person name="Li S."/>
            <person name="Dai H."/>
            <person name="Hamel J.F."/>
            <person name="Liu C."/>
            <person name="Yu Y."/>
            <person name="Liu S."/>
            <person name="Lin W."/>
            <person name="Guo K."/>
            <person name="Jin S."/>
            <person name="Xu P."/>
            <person name="Storey K.B."/>
            <person name="Huan P."/>
            <person name="Zhang T."/>
            <person name="Zhou Y."/>
            <person name="Zhang J."/>
            <person name="Lin C."/>
            <person name="Li X."/>
            <person name="Xing L."/>
            <person name="Huo D."/>
            <person name="Sun M."/>
            <person name="Wang L."/>
            <person name="Mercier A."/>
            <person name="Li F."/>
            <person name="Yang H."/>
            <person name="Xiang J."/>
        </authorList>
    </citation>
    <scope>NUCLEOTIDE SEQUENCE [LARGE SCALE GENOMIC DNA]</scope>
    <source>
        <strain evidence="4">Shaxun</strain>
        <tissue evidence="4">Muscle</tissue>
    </source>
</reference>
<dbReference type="GO" id="GO:0006891">
    <property type="term" value="P:intra-Golgi vesicle-mediated transport"/>
    <property type="evidence" value="ECO:0007669"/>
    <property type="project" value="TreeGrafter"/>
</dbReference>
<accession>A0A2G8JXY7</accession>
<evidence type="ECO:0000313" key="4">
    <source>
        <dbReference type="EMBL" id="PIK40555.1"/>
    </source>
</evidence>
<gene>
    <name evidence="4" type="ORF">BSL78_22599</name>
</gene>
<feature type="domain" description="TRAPPC10/Trs130 C-terminal" evidence="2">
    <location>
        <begin position="518"/>
        <end position="686"/>
    </location>
</feature>
<organism evidence="4 5">
    <name type="scientific">Stichopus japonicus</name>
    <name type="common">Sea cucumber</name>
    <dbReference type="NCBI Taxonomy" id="307972"/>
    <lineage>
        <taxon>Eukaryota</taxon>
        <taxon>Metazoa</taxon>
        <taxon>Echinodermata</taxon>
        <taxon>Eleutherozoa</taxon>
        <taxon>Echinozoa</taxon>
        <taxon>Holothuroidea</taxon>
        <taxon>Aspidochirotacea</taxon>
        <taxon>Aspidochirotida</taxon>
        <taxon>Stichopodidae</taxon>
        <taxon>Apostichopus</taxon>
    </lineage>
</organism>
<proteinExistence type="predicted"/>
<dbReference type="PANTHER" id="PTHR13251">
    <property type="entry name" value="EPILEPSY HOLOPROSENCEPHALY CANDIDATE 1/TMEM1"/>
    <property type="match status" value="1"/>
</dbReference>
<dbReference type="AlphaFoldDB" id="A0A2G8JXY7"/>
<evidence type="ECO:0000259" key="3">
    <source>
        <dbReference type="Pfam" id="PF23604"/>
    </source>
</evidence>
<dbReference type="STRING" id="307972.A0A2G8JXY7"/>